<accession>A0AA46SEH6</accession>
<dbReference type="AlphaFoldDB" id="A0AA46SEH6"/>
<dbReference type="RefSeq" id="WP_163139795.1">
    <property type="nucleotide sequence ID" value="NZ_CP107027.1"/>
</dbReference>
<dbReference type="Gene3D" id="3.40.50.1820">
    <property type="entry name" value="alpha/beta hydrolase"/>
    <property type="match status" value="1"/>
</dbReference>
<keyword evidence="1" id="KW-0378">Hydrolase</keyword>
<dbReference type="GO" id="GO:0016787">
    <property type="term" value="F:hydrolase activity"/>
    <property type="evidence" value="ECO:0007669"/>
    <property type="project" value="UniProtKB-KW"/>
</dbReference>
<evidence type="ECO:0000313" key="1">
    <source>
        <dbReference type="EMBL" id="UYG95558.1"/>
    </source>
</evidence>
<dbReference type="PANTHER" id="PTHR48098">
    <property type="entry name" value="ENTEROCHELIN ESTERASE-RELATED"/>
    <property type="match status" value="1"/>
</dbReference>
<reference evidence="1" key="1">
    <citation type="submission" date="2022-10" db="EMBL/GenBank/DDBJ databases">
        <title>Mechanism of multi-heavy metal repair in Cytobacillus Firmus M7.</title>
        <authorList>
            <person name="Li X."/>
            <person name="Yu C."/>
        </authorList>
    </citation>
    <scope>NUCLEOTIDE SEQUENCE</scope>
    <source>
        <strain evidence="1">M7</strain>
    </source>
</reference>
<name>A0AA46SEH6_CYTFI</name>
<proteinExistence type="predicted"/>
<evidence type="ECO:0000313" key="2">
    <source>
        <dbReference type="Proteomes" id="UP001163104"/>
    </source>
</evidence>
<organism evidence="1 2">
    <name type="scientific">Cytobacillus firmus</name>
    <name type="common">Bacillus firmus</name>
    <dbReference type="NCBI Taxonomy" id="1399"/>
    <lineage>
        <taxon>Bacteria</taxon>
        <taxon>Bacillati</taxon>
        <taxon>Bacillota</taxon>
        <taxon>Bacilli</taxon>
        <taxon>Bacillales</taxon>
        <taxon>Bacillaceae</taxon>
        <taxon>Cytobacillus</taxon>
    </lineage>
</organism>
<sequence length="252" mass="28007">MLEVLTVSIFNQERKVRIYLPEDYYSSHKRYPVLYMHDGQNAFGGEEAIGGVSLDLHKHLDQLKSDLIVAAIDQNIEGEERINEYCPWKHGDFSELLLGYKSGSGGKGSDYADFIVNELKPLIDGKYKTMTGENYMAGISLGGLLSVYAGCKYPDVFKRIAGMSSAFYRNQEEIEKLAASTPSSGKIYLDCGTAEAGENSKISELFLESNKAVYEKLKSSGSEVELRIVEGAGHNYTAFKKRIAGVMEFFLN</sequence>
<dbReference type="Pfam" id="PF00756">
    <property type="entry name" value="Esterase"/>
    <property type="match status" value="1"/>
</dbReference>
<dbReference type="PANTHER" id="PTHR48098:SF6">
    <property type="entry name" value="FERRI-BACILLIBACTIN ESTERASE BESA"/>
    <property type="match status" value="1"/>
</dbReference>
<dbReference type="InterPro" id="IPR000801">
    <property type="entry name" value="Esterase-like"/>
</dbReference>
<gene>
    <name evidence="1" type="ORF">OD459_00600</name>
</gene>
<dbReference type="InterPro" id="IPR029058">
    <property type="entry name" value="AB_hydrolase_fold"/>
</dbReference>
<dbReference type="SUPFAM" id="SSF53474">
    <property type="entry name" value="alpha/beta-Hydrolases"/>
    <property type="match status" value="1"/>
</dbReference>
<dbReference type="EMBL" id="CP107027">
    <property type="protein sequence ID" value="UYG95558.1"/>
    <property type="molecule type" value="Genomic_DNA"/>
</dbReference>
<dbReference type="Proteomes" id="UP001163104">
    <property type="component" value="Chromosome"/>
</dbReference>
<protein>
    <submittedName>
        <fullName evidence="1">Alpha/beta hydrolase-fold protein</fullName>
    </submittedName>
</protein>
<dbReference type="InterPro" id="IPR050583">
    <property type="entry name" value="Mycobacterial_A85_antigen"/>
</dbReference>